<evidence type="ECO:0000256" key="4">
    <source>
        <dbReference type="ARBA" id="ARBA00024893"/>
    </source>
</evidence>
<keyword evidence="3" id="KW-0677">Repeat</keyword>
<dbReference type="PROSITE" id="PS50302">
    <property type="entry name" value="PUM"/>
    <property type="match status" value="3"/>
</dbReference>
<sequence length="857" mass="94423">MSPVKDGSAEPHISAVGCEVSVRVLPQVNLGILYMGAKYILHKGQKHLNTTRSSPDPLASSKLGNIQPSIGGNNEAPCNKVRFSLSLEVLKHRLLAKLSPKPQPADSKTTSTQKILSKLSEQQLLLDKQKHLLTTNKVVSTSHGGHDRCSSLPPQSDSFQISGTAETSGLEALDAETSEVLRLKQELLAANSKIALQEQELAQTRVIKHTLDQALGPPSEADFNGREITEQTISNLQSAFNASIPTSNLFQDGWNAQDDSHSDVSDALSAGAYNRARGFWAPPTQQAYGMSVNTDKPYNDTLPLPGNSFGQESGRFWGNSTAGPSIAGNSSFQPHRVLSGPSTAPCNFDTSFSEEQGRYIQGPGFGPRHPAAQASRAGPCFPVQSSPWPTFASSSSDNNGARSPSSKQNSNYQQVGLYPIPPYHQRPAASPLSPTASEFTNPNANSVPWSTSSVGGSSSQTYISPLEPLNYRRLLDKNVSCDWKYIVDKIVCNNDQQASIFLQQKLKVGTTEQKFDIIEAIIQQAYSLMVNRFGNFLVQRCFEHGTPEQIVAIANAIKGNTLSLSMDPFGCHVIQKAFDCVPEEHKAVMVHELLRRIPETVIHRYACHVWQKLFELRWSGEPPQIMAKVNEALCGMWHEVALGETGSLVVQNIFENCVEDEKRPAIEEVLAKIDVLAHGQFGNWCIQHICEHGAPHDKSRAIEHILLWSVDYSMDQFASKIVEKCLKIGGAEFLDRYLSRVCTGRTDRPRMPLIDIAGDQYGNYLIQWILMNAAPHQRELVASHIRKHMVSLRGSKFGSRVAMLCCNLSHATRPGPGTGVQIGRFNSFNEDRFQAANQNGPRFPRGNQWNPNYPPFR</sequence>
<proteinExistence type="predicted"/>
<dbReference type="AlphaFoldDB" id="A0A2T5LXE9"/>
<name>A0A2T5LXE9_9EURO</name>
<evidence type="ECO:0000256" key="5">
    <source>
        <dbReference type="PROSITE-ProRule" id="PRU00317"/>
    </source>
</evidence>
<reference evidence="9 10" key="1">
    <citation type="journal article" date="2018" name="Proc. Natl. Acad. Sci. U.S.A.">
        <title>Linking secondary metabolites to gene clusters through genome sequencing of six diverse Aspergillus species.</title>
        <authorList>
            <person name="Kaerboelling I."/>
            <person name="Vesth T.C."/>
            <person name="Frisvad J.C."/>
            <person name="Nybo J.L."/>
            <person name="Theobald S."/>
            <person name="Kuo A."/>
            <person name="Bowyer P."/>
            <person name="Matsuda Y."/>
            <person name="Mondo S."/>
            <person name="Lyhne E.K."/>
            <person name="Kogle M.E."/>
            <person name="Clum A."/>
            <person name="Lipzen A."/>
            <person name="Salamov A."/>
            <person name="Ngan C.Y."/>
            <person name="Daum C."/>
            <person name="Chiniquy J."/>
            <person name="Barry K."/>
            <person name="LaButti K."/>
            <person name="Haridas S."/>
            <person name="Simmons B.A."/>
            <person name="Magnuson J.K."/>
            <person name="Mortensen U.H."/>
            <person name="Larsen T.O."/>
            <person name="Grigoriev I.V."/>
            <person name="Baker S.E."/>
            <person name="Andersen M.R."/>
        </authorList>
    </citation>
    <scope>NUCLEOTIDE SEQUENCE [LARGE SCALE GENOMIC DNA]</scope>
    <source>
        <strain evidence="9 10">IBT 24754</strain>
    </source>
</reference>
<dbReference type="CDD" id="cd07920">
    <property type="entry name" value="Pumilio"/>
    <property type="match status" value="1"/>
</dbReference>
<dbReference type="InterPro" id="IPR016024">
    <property type="entry name" value="ARM-type_fold"/>
</dbReference>
<evidence type="ECO:0000256" key="3">
    <source>
        <dbReference type="ARBA" id="ARBA00022737"/>
    </source>
</evidence>
<dbReference type="RefSeq" id="XP_040752353.1">
    <property type="nucleotide sequence ID" value="XM_040898916.1"/>
</dbReference>
<evidence type="ECO:0000256" key="1">
    <source>
        <dbReference type="ARBA" id="ARBA00022517"/>
    </source>
</evidence>
<dbReference type="OrthoDB" id="668540at2759"/>
<dbReference type="InterPro" id="IPR033133">
    <property type="entry name" value="PUM-HD"/>
</dbReference>
<dbReference type="InterPro" id="IPR001313">
    <property type="entry name" value="Pumilio_RNA-bd_rpt"/>
</dbReference>
<dbReference type="GeneID" id="63815798"/>
<dbReference type="EMBL" id="MSFN02000004">
    <property type="protein sequence ID" value="PTU20961.1"/>
    <property type="molecule type" value="Genomic_DNA"/>
</dbReference>
<dbReference type="GO" id="GO:0003730">
    <property type="term" value="F:mRNA 3'-UTR binding"/>
    <property type="evidence" value="ECO:0007669"/>
    <property type="project" value="TreeGrafter"/>
</dbReference>
<dbReference type="Proteomes" id="UP000244073">
    <property type="component" value="Unassembled WGS sequence"/>
</dbReference>
<dbReference type="InterPro" id="IPR011989">
    <property type="entry name" value="ARM-like"/>
</dbReference>
<gene>
    <name evidence="9" type="ORF">P175DRAFT_0516569</name>
</gene>
<keyword evidence="6" id="KW-0175">Coiled coil</keyword>
<feature type="repeat" description="Pumilio" evidence="5">
    <location>
        <begin position="520"/>
        <end position="555"/>
    </location>
</feature>
<feature type="repeat" description="Pumilio" evidence="5">
    <location>
        <begin position="556"/>
        <end position="591"/>
    </location>
</feature>
<dbReference type="SMART" id="SM00025">
    <property type="entry name" value="Pumilio"/>
    <property type="match status" value="8"/>
</dbReference>
<dbReference type="GO" id="GO:0005737">
    <property type="term" value="C:cytoplasm"/>
    <property type="evidence" value="ECO:0007669"/>
    <property type="project" value="TreeGrafter"/>
</dbReference>
<dbReference type="PANTHER" id="PTHR12537:SF48">
    <property type="entry name" value="MEIOTIC COILED-COIL PROTEIN 2"/>
    <property type="match status" value="1"/>
</dbReference>
<dbReference type="GO" id="GO:0006364">
    <property type="term" value="P:rRNA processing"/>
    <property type="evidence" value="ECO:0007669"/>
    <property type="project" value="UniProtKB-KW"/>
</dbReference>
<dbReference type="Gene3D" id="1.25.10.10">
    <property type="entry name" value="Leucine-rich Repeat Variant"/>
    <property type="match status" value="1"/>
</dbReference>
<dbReference type="SUPFAM" id="SSF48371">
    <property type="entry name" value="ARM repeat"/>
    <property type="match status" value="1"/>
</dbReference>
<evidence type="ECO:0000256" key="6">
    <source>
        <dbReference type="SAM" id="Coils"/>
    </source>
</evidence>
<protein>
    <recommendedName>
        <fullName evidence="8">PUM-HD domain-containing protein</fullName>
    </recommendedName>
</protein>
<evidence type="ECO:0000259" key="8">
    <source>
        <dbReference type="PROSITE" id="PS50303"/>
    </source>
</evidence>
<dbReference type="Pfam" id="PF00806">
    <property type="entry name" value="PUF"/>
    <property type="match status" value="8"/>
</dbReference>
<evidence type="ECO:0000313" key="9">
    <source>
        <dbReference type="EMBL" id="PTU20961.1"/>
    </source>
</evidence>
<dbReference type="PANTHER" id="PTHR12537">
    <property type="entry name" value="RNA BINDING PROTEIN PUMILIO-RELATED"/>
    <property type="match status" value="1"/>
</dbReference>
<comment type="function">
    <text evidence="4">RNA-binding nucleolar protein required for pre-rRNA processing. Involved in production of 18S rRNA and assembly of small ribosomal subunit.</text>
</comment>
<feature type="region of interest" description="Disordered" evidence="7">
    <location>
        <begin position="140"/>
        <end position="159"/>
    </location>
</feature>
<feature type="repeat" description="Pumilio" evidence="5">
    <location>
        <begin position="748"/>
        <end position="783"/>
    </location>
</feature>
<feature type="coiled-coil region" evidence="6">
    <location>
        <begin position="173"/>
        <end position="200"/>
    </location>
</feature>
<feature type="region of interest" description="Disordered" evidence="7">
    <location>
        <begin position="301"/>
        <end position="322"/>
    </location>
</feature>
<feature type="compositionally biased region" description="Polar residues" evidence="7">
    <location>
        <begin position="397"/>
        <end position="414"/>
    </location>
</feature>
<dbReference type="GO" id="GO:0010608">
    <property type="term" value="P:post-transcriptional regulation of gene expression"/>
    <property type="evidence" value="ECO:0007669"/>
    <property type="project" value="TreeGrafter"/>
</dbReference>
<feature type="compositionally biased region" description="Low complexity" evidence="7">
    <location>
        <begin position="385"/>
        <end position="396"/>
    </location>
</feature>
<organism evidence="9 10">
    <name type="scientific">Aspergillus ochraceoroseus IBT 24754</name>
    <dbReference type="NCBI Taxonomy" id="1392256"/>
    <lineage>
        <taxon>Eukaryota</taxon>
        <taxon>Fungi</taxon>
        <taxon>Dikarya</taxon>
        <taxon>Ascomycota</taxon>
        <taxon>Pezizomycotina</taxon>
        <taxon>Eurotiomycetes</taxon>
        <taxon>Eurotiomycetidae</taxon>
        <taxon>Eurotiales</taxon>
        <taxon>Aspergillaceae</taxon>
        <taxon>Aspergillus</taxon>
        <taxon>Aspergillus subgen. Nidulantes</taxon>
    </lineage>
</organism>
<evidence type="ECO:0000256" key="7">
    <source>
        <dbReference type="SAM" id="MobiDB-lite"/>
    </source>
</evidence>
<keyword evidence="1" id="KW-0690">Ribosome biogenesis</keyword>
<evidence type="ECO:0000313" key="10">
    <source>
        <dbReference type="Proteomes" id="UP000244073"/>
    </source>
</evidence>
<evidence type="ECO:0000256" key="2">
    <source>
        <dbReference type="ARBA" id="ARBA00022552"/>
    </source>
</evidence>
<dbReference type="PROSITE" id="PS50303">
    <property type="entry name" value="PUM_HD"/>
    <property type="match status" value="1"/>
</dbReference>
<keyword evidence="2" id="KW-0698">rRNA processing</keyword>
<dbReference type="VEuPathDB" id="FungiDB:P175DRAFT_0516569"/>
<feature type="domain" description="PUM-HD" evidence="8">
    <location>
        <begin position="457"/>
        <end position="809"/>
    </location>
</feature>
<comment type="caution">
    <text evidence="9">The sequence shown here is derived from an EMBL/GenBank/DDBJ whole genome shotgun (WGS) entry which is preliminary data.</text>
</comment>
<accession>A0A2T5LXE9</accession>
<feature type="region of interest" description="Disordered" evidence="7">
    <location>
        <begin position="357"/>
        <end position="439"/>
    </location>
</feature>
<dbReference type="InterPro" id="IPR033712">
    <property type="entry name" value="Pumilio_RNA-bd"/>
</dbReference>